<sequence length="70" mass="7671">EFVDLSHHFAMDLPVCSIARPAYLDTAVSTPASAVTNPRLLRRLHLDPSASLGLLRHPSLYSGESYSDPH</sequence>
<name>A0AC60PA60_IXOPE</name>
<evidence type="ECO:0000313" key="1">
    <source>
        <dbReference type="EMBL" id="KAG0416381.1"/>
    </source>
</evidence>
<feature type="non-terminal residue" evidence="1">
    <location>
        <position position="70"/>
    </location>
</feature>
<comment type="caution">
    <text evidence="1">The sequence shown here is derived from an EMBL/GenBank/DDBJ whole genome shotgun (WGS) entry which is preliminary data.</text>
</comment>
<dbReference type="EMBL" id="JABSTQ010010958">
    <property type="protein sequence ID" value="KAG0416381.1"/>
    <property type="molecule type" value="Genomic_DNA"/>
</dbReference>
<organism evidence="1 2">
    <name type="scientific">Ixodes persulcatus</name>
    <name type="common">Taiga tick</name>
    <dbReference type="NCBI Taxonomy" id="34615"/>
    <lineage>
        <taxon>Eukaryota</taxon>
        <taxon>Metazoa</taxon>
        <taxon>Ecdysozoa</taxon>
        <taxon>Arthropoda</taxon>
        <taxon>Chelicerata</taxon>
        <taxon>Arachnida</taxon>
        <taxon>Acari</taxon>
        <taxon>Parasitiformes</taxon>
        <taxon>Ixodida</taxon>
        <taxon>Ixodoidea</taxon>
        <taxon>Ixodidae</taxon>
        <taxon>Ixodinae</taxon>
        <taxon>Ixodes</taxon>
    </lineage>
</organism>
<evidence type="ECO:0000313" key="2">
    <source>
        <dbReference type="Proteomes" id="UP000805193"/>
    </source>
</evidence>
<proteinExistence type="predicted"/>
<keyword evidence="2" id="KW-1185">Reference proteome</keyword>
<protein>
    <submittedName>
        <fullName evidence="1">Uncharacterized protein</fullName>
    </submittedName>
</protein>
<accession>A0AC60PA60</accession>
<dbReference type="Proteomes" id="UP000805193">
    <property type="component" value="Unassembled WGS sequence"/>
</dbReference>
<feature type="non-terminal residue" evidence="1">
    <location>
        <position position="1"/>
    </location>
</feature>
<reference evidence="1 2" key="1">
    <citation type="journal article" date="2020" name="Cell">
        <title>Large-Scale Comparative Analyses of Tick Genomes Elucidate Their Genetic Diversity and Vector Capacities.</title>
        <authorList>
            <consortium name="Tick Genome and Microbiome Consortium (TIGMIC)"/>
            <person name="Jia N."/>
            <person name="Wang J."/>
            <person name="Shi W."/>
            <person name="Du L."/>
            <person name="Sun Y."/>
            <person name="Zhan W."/>
            <person name="Jiang J.F."/>
            <person name="Wang Q."/>
            <person name="Zhang B."/>
            <person name="Ji P."/>
            <person name="Bell-Sakyi L."/>
            <person name="Cui X.M."/>
            <person name="Yuan T.T."/>
            <person name="Jiang B.G."/>
            <person name="Yang W.F."/>
            <person name="Lam T.T."/>
            <person name="Chang Q.C."/>
            <person name="Ding S.J."/>
            <person name="Wang X.J."/>
            <person name="Zhu J.G."/>
            <person name="Ruan X.D."/>
            <person name="Zhao L."/>
            <person name="Wei J.T."/>
            <person name="Ye R.Z."/>
            <person name="Que T.C."/>
            <person name="Du C.H."/>
            <person name="Zhou Y.H."/>
            <person name="Cheng J.X."/>
            <person name="Dai P.F."/>
            <person name="Guo W.B."/>
            <person name="Han X.H."/>
            <person name="Huang E.J."/>
            <person name="Li L.F."/>
            <person name="Wei W."/>
            <person name="Gao Y.C."/>
            <person name="Liu J.Z."/>
            <person name="Shao H.Z."/>
            <person name="Wang X."/>
            <person name="Wang C.C."/>
            <person name="Yang T.C."/>
            <person name="Huo Q.B."/>
            <person name="Li W."/>
            <person name="Chen H.Y."/>
            <person name="Chen S.E."/>
            <person name="Zhou L.G."/>
            <person name="Ni X.B."/>
            <person name="Tian J.H."/>
            <person name="Sheng Y."/>
            <person name="Liu T."/>
            <person name="Pan Y.S."/>
            <person name="Xia L.Y."/>
            <person name="Li J."/>
            <person name="Zhao F."/>
            <person name="Cao W.C."/>
        </authorList>
    </citation>
    <scope>NUCLEOTIDE SEQUENCE [LARGE SCALE GENOMIC DNA]</scope>
    <source>
        <strain evidence="1">Iper-2018</strain>
    </source>
</reference>
<gene>
    <name evidence="1" type="ORF">HPB47_006461</name>
</gene>